<feature type="domain" description="BTB" evidence="2">
    <location>
        <begin position="333"/>
        <end position="404"/>
    </location>
</feature>
<keyword evidence="4" id="KW-1185">Reference proteome</keyword>
<organism evidence="3 4">
    <name type="scientific">Agrocybe chaxingu</name>
    <dbReference type="NCBI Taxonomy" id="84603"/>
    <lineage>
        <taxon>Eukaryota</taxon>
        <taxon>Fungi</taxon>
        <taxon>Dikarya</taxon>
        <taxon>Basidiomycota</taxon>
        <taxon>Agaricomycotina</taxon>
        <taxon>Agaricomycetes</taxon>
        <taxon>Agaricomycetidae</taxon>
        <taxon>Agaricales</taxon>
        <taxon>Agaricineae</taxon>
        <taxon>Strophariaceae</taxon>
        <taxon>Agrocybe</taxon>
    </lineage>
</organism>
<proteinExistence type="predicted"/>
<evidence type="ECO:0000313" key="3">
    <source>
        <dbReference type="EMBL" id="KAJ3501596.1"/>
    </source>
</evidence>
<evidence type="ECO:0000313" key="4">
    <source>
        <dbReference type="Proteomes" id="UP001148786"/>
    </source>
</evidence>
<accession>A0A9W8K0A5</accession>
<dbReference type="AlphaFoldDB" id="A0A9W8K0A5"/>
<feature type="compositionally biased region" description="Low complexity" evidence="1">
    <location>
        <begin position="276"/>
        <end position="299"/>
    </location>
</feature>
<reference evidence="3" key="1">
    <citation type="submission" date="2022-07" db="EMBL/GenBank/DDBJ databases">
        <title>Genome Sequence of Agrocybe chaxingu.</title>
        <authorList>
            <person name="Buettner E."/>
        </authorList>
    </citation>
    <scope>NUCLEOTIDE SEQUENCE</scope>
    <source>
        <strain evidence="3">MP-N11</strain>
    </source>
</reference>
<evidence type="ECO:0000256" key="1">
    <source>
        <dbReference type="SAM" id="MobiDB-lite"/>
    </source>
</evidence>
<protein>
    <recommendedName>
        <fullName evidence="2">BTB domain-containing protein</fullName>
    </recommendedName>
</protein>
<dbReference type="OrthoDB" id="3223099at2759"/>
<dbReference type="PROSITE" id="PS50097">
    <property type="entry name" value="BTB"/>
    <property type="match status" value="1"/>
</dbReference>
<dbReference type="InterPro" id="IPR011333">
    <property type="entry name" value="SKP1/BTB/POZ_sf"/>
</dbReference>
<sequence>MHAPFPQEWPFSSYGQGLAQGLQGLAQGYGQNLQGAQSGNSPYATGSVSGFSSTGSSMLRTPVPLGLASYAAMFSNPYTTPTSSVGANPQANGCASASGTMLTPNAPSTRPFSSGSMPIPTGPLPTAPHHVFQPPSAPPMASSSLPSMGPPFFMPPFAPAWVEQGWTHSPAVPPPASSVTAPRPLPQPTGPQLASCTPCSTGSAPLSSLFSDWDNNFNWGFNGTSPAASGLPQGFTPEFEFGSETRANTQANSQSRYPARWNAQAPGGSTSQQGAPQQHTSTPQPQSRPQTQSGFGGASATAAGWSLPPYYCSVPTAQLQPSCRLQHHVFWFEDGNFICNVENTYFRIHQHFLKKYSSFFRNRVFEPVDSSPGYYNAFVLPGAKELDFEKLLYIFYPTSLSTPDLRTKEDWSSVLRLAIAWDMPEIKALALRHLYTLVTSTVERLCLATDFPELNQDQDFQENWLVPGYIELCRRGRPLRMADGEKLGLRAVMGIWEVQWRHHSAATPGLAPPMGQLA</sequence>
<dbReference type="Gene3D" id="3.30.710.10">
    <property type="entry name" value="Potassium Channel Kv1.1, Chain A"/>
    <property type="match status" value="1"/>
</dbReference>
<name>A0A9W8K0A5_9AGAR</name>
<evidence type="ECO:0000259" key="2">
    <source>
        <dbReference type="PROSITE" id="PS50097"/>
    </source>
</evidence>
<feature type="region of interest" description="Disordered" evidence="1">
    <location>
        <begin position="169"/>
        <end position="201"/>
    </location>
</feature>
<feature type="region of interest" description="Disordered" evidence="1">
    <location>
        <begin position="246"/>
        <end position="299"/>
    </location>
</feature>
<dbReference type="InterPro" id="IPR000210">
    <property type="entry name" value="BTB/POZ_dom"/>
</dbReference>
<comment type="caution">
    <text evidence="3">The sequence shown here is derived from an EMBL/GenBank/DDBJ whole genome shotgun (WGS) entry which is preliminary data.</text>
</comment>
<dbReference type="Pfam" id="PF00651">
    <property type="entry name" value="BTB"/>
    <property type="match status" value="1"/>
</dbReference>
<dbReference type="SUPFAM" id="SSF54695">
    <property type="entry name" value="POZ domain"/>
    <property type="match status" value="1"/>
</dbReference>
<feature type="compositionally biased region" description="Polar residues" evidence="1">
    <location>
        <begin position="190"/>
        <end position="201"/>
    </location>
</feature>
<dbReference type="SMART" id="SM00225">
    <property type="entry name" value="BTB"/>
    <property type="match status" value="1"/>
</dbReference>
<dbReference type="Proteomes" id="UP001148786">
    <property type="component" value="Unassembled WGS sequence"/>
</dbReference>
<dbReference type="EMBL" id="JANKHO010001411">
    <property type="protein sequence ID" value="KAJ3501596.1"/>
    <property type="molecule type" value="Genomic_DNA"/>
</dbReference>
<gene>
    <name evidence="3" type="ORF">NLJ89_g9267</name>
</gene>
<feature type="compositionally biased region" description="Polar residues" evidence="1">
    <location>
        <begin position="246"/>
        <end position="256"/>
    </location>
</feature>